<keyword evidence="4" id="KW-0539">Nucleus</keyword>
<name>A0AAJ7THG7_PETMA</name>
<feature type="compositionally biased region" description="Polar residues" evidence="6">
    <location>
        <begin position="1"/>
        <end position="17"/>
    </location>
</feature>
<evidence type="ECO:0000256" key="4">
    <source>
        <dbReference type="ARBA" id="ARBA00023242"/>
    </source>
</evidence>
<feature type="region of interest" description="Disordered" evidence="6">
    <location>
        <begin position="158"/>
        <end position="181"/>
    </location>
</feature>
<evidence type="ECO:0000256" key="3">
    <source>
        <dbReference type="ARBA" id="ARBA00023054"/>
    </source>
</evidence>
<feature type="compositionally biased region" description="Acidic residues" evidence="6">
    <location>
        <begin position="165"/>
        <end position="174"/>
    </location>
</feature>
<comment type="subcellular location">
    <subcellularLocation>
        <location evidence="1">Nucleus</location>
    </subcellularLocation>
</comment>
<proteinExistence type="inferred from homology"/>
<keyword evidence="5" id="KW-0131">Cell cycle</keyword>
<dbReference type="GO" id="GO:0005634">
    <property type="term" value="C:nucleus"/>
    <property type="evidence" value="ECO:0007669"/>
    <property type="project" value="UniProtKB-SubCell"/>
</dbReference>
<dbReference type="PANTHER" id="PTHR13372:SF5">
    <property type="entry name" value="GEMININ"/>
    <property type="match status" value="1"/>
</dbReference>
<dbReference type="Pfam" id="PF07412">
    <property type="entry name" value="Geminin"/>
    <property type="match status" value="1"/>
</dbReference>
<dbReference type="GO" id="GO:0008156">
    <property type="term" value="P:negative regulation of DNA replication"/>
    <property type="evidence" value="ECO:0007669"/>
    <property type="project" value="TreeGrafter"/>
</dbReference>
<dbReference type="Proteomes" id="UP001318040">
    <property type="component" value="Chromosome 27"/>
</dbReference>
<sequence>MSTGRSRVNAEVENSSVGVVKSGVPMGDGLAPRPRRTLQEIQPCVPPQDATRRLMQAATVKAAPNGKTTQRRQTALAGCSSRDAYALMVQEDPPPEYWQQLAEQRRRALAQALQENKRLRLELVQRDQEIAELRRENEDLSEVAAHVDFLATMIERLTGERPSLEEEAQVEEGEGAAVQQD</sequence>
<comment type="similarity">
    <text evidence="2">Belongs to the geminin family.</text>
</comment>
<dbReference type="CTD" id="51053"/>
<evidence type="ECO:0000313" key="7">
    <source>
        <dbReference type="Proteomes" id="UP001318040"/>
    </source>
</evidence>
<evidence type="ECO:0000313" key="8">
    <source>
        <dbReference type="RefSeq" id="XP_032817484.1"/>
    </source>
</evidence>
<protein>
    <submittedName>
        <fullName evidence="8">Geminin-like isoform X1</fullName>
    </submittedName>
</protein>
<evidence type="ECO:0000256" key="1">
    <source>
        <dbReference type="ARBA" id="ARBA00004123"/>
    </source>
</evidence>
<dbReference type="PANTHER" id="PTHR13372">
    <property type="entry name" value="GEMININ"/>
    <property type="match status" value="1"/>
</dbReference>
<evidence type="ECO:0000256" key="6">
    <source>
        <dbReference type="SAM" id="MobiDB-lite"/>
    </source>
</evidence>
<dbReference type="RefSeq" id="XP_032817484.1">
    <property type="nucleotide sequence ID" value="XM_032961593.1"/>
</dbReference>
<dbReference type="Gene3D" id="1.20.5.1180">
    <property type="entry name" value="Geminin coiled-coil domain"/>
    <property type="match status" value="1"/>
</dbReference>
<dbReference type="GO" id="GO:0045786">
    <property type="term" value="P:negative regulation of cell cycle"/>
    <property type="evidence" value="ECO:0007669"/>
    <property type="project" value="TreeGrafter"/>
</dbReference>
<organism evidence="7 8">
    <name type="scientific">Petromyzon marinus</name>
    <name type="common">Sea lamprey</name>
    <dbReference type="NCBI Taxonomy" id="7757"/>
    <lineage>
        <taxon>Eukaryota</taxon>
        <taxon>Metazoa</taxon>
        <taxon>Chordata</taxon>
        <taxon>Craniata</taxon>
        <taxon>Vertebrata</taxon>
        <taxon>Cyclostomata</taxon>
        <taxon>Hyperoartia</taxon>
        <taxon>Petromyzontiformes</taxon>
        <taxon>Petromyzontidae</taxon>
        <taxon>Petromyzon</taxon>
    </lineage>
</organism>
<evidence type="ECO:0000256" key="5">
    <source>
        <dbReference type="ARBA" id="ARBA00023306"/>
    </source>
</evidence>
<accession>A0AAJ7THG7</accession>
<dbReference type="CDD" id="cd22589">
    <property type="entry name" value="geminin_CC"/>
    <property type="match status" value="1"/>
</dbReference>
<gene>
    <name evidence="8" type="primary">LOC116946568</name>
</gene>
<dbReference type="SUPFAM" id="SSF111469">
    <property type="entry name" value="Geminin coiled-coil domain"/>
    <property type="match status" value="1"/>
</dbReference>
<feature type="region of interest" description="Disordered" evidence="6">
    <location>
        <begin position="1"/>
        <end position="37"/>
    </location>
</feature>
<keyword evidence="3" id="KW-0175">Coiled coil</keyword>
<dbReference type="AlphaFoldDB" id="A0AAJ7THG7"/>
<keyword evidence="7" id="KW-1185">Reference proteome</keyword>
<reference evidence="8" key="1">
    <citation type="submission" date="2025-08" db="UniProtKB">
        <authorList>
            <consortium name="RefSeq"/>
        </authorList>
    </citation>
    <scope>IDENTIFICATION</scope>
    <source>
        <tissue evidence="8">Sperm</tissue>
    </source>
</reference>
<dbReference type="InterPro" id="IPR022786">
    <property type="entry name" value="Geminin/Multicilin"/>
</dbReference>
<dbReference type="KEGG" id="pmrn:116946568"/>
<evidence type="ECO:0000256" key="2">
    <source>
        <dbReference type="ARBA" id="ARBA00007979"/>
    </source>
</evidence>